<keyword evidence="1" id="KW-0472">Membrane</keyword>
<comment type="caution">
    <text evidence="2">The sequence shown here is derived from an EMBL/GenBank/DDBJ whole genome shotgun (WGS) entry which is preliminary data.</text>
</comment>
<keyword evidence="1" id="KW-1133">Transmembrane helix</keyword>
<gene>
    <name evidence="2" type="ORF">S06H3_33600</name>
</gene>
<accession>X1LV00</accession>
<name>X1LV00_9ZZZZ</name>
<reference evidence="2" key="1">
    <citation type="journal article" date="2014" name="Front. Microbiol.">
        <title>High frequency of phylogenetically diverse reductive dehalogenase-homologous genes in deep subseafloor sedimentary metagenomes.</title>
        <authorList>
            <person name="Kawai M."/>
            <person name="Futagami T."/>
            <person name="Toyoda A."/>
            <person name="Takaki Y."/>
            <person name="Nishi S."/>
            <person name="Hori S."/>
            <person name="Arai W."/>
            <person name="Tsubouchi T."/>
            <person name="Morono Y."/>
            <person name="Uchiyama I."/>
            <person name="Ito T."/>
            <person name="Fujiyama A."/>
            <person name="Inagaki F."/>
            <person name="Takami H."/>
        </authorList>
    </citation>
    <scope>NUCLEOTIDE SEQUENCE</scope>
    <source>
        <strain evidence="2">Expedition CK06-06</strain>
    </source>
</reference>
<evidence type="ECO:0000256" key="1">
    <source>
        <dbReference type="SAM" id="Phobius"/>
    </source>
</evidence>
<dbReference type="InterPro" id="IPR036102">
    <property type="entry name" value="OsmC/Ohrsf"/>
</dbReference>
<dbReference type="InterPro" id="IPR015946">
    <property type="entry name" value="KH_dom-like_a/b"/>
</dbReference>
<organism evidence="2">
    <name type="scientific">marine sediment metagenome</name>
    <dbReference type="NCBI Taxonomy" id="412755"/>
    <lineage>
        <taxon>unclassified sequences</taxon>
        <taxon>metagenomes</taxon>
        <taxon>ecological metagenomes</taxon>
    </lineage>
</organism>
<evidence type="ECO:0008006" key="3">
    <source>
        <dbReference type="Google" id="ProtNLM"/>
    </source>
</evidence>
<dbReference type="Pfam" id="PF02566">
    <property type="entry name" value="OsmC"/>
    <property type="match status" value="1"/>
</dbReference>
<dbReference type="AlphaFoldDB" id="X1LV00"/>
<dbReference type="PANTHER" id="PTHR35368:SF1">
    <property type="entry name" value="HYDROPEROXIDE REDUCTASE"/>
    <property type="match status" value="1"/>
</dbReference>
<dbReference type="InterPro" id="IPR052924">
    <property type="entry name" value="OsmC/Ohr_hydroprdx_reductase"/>
</dbReference>
<dbReference type="PANTHER" id="PTHR35368">
    <property type="entry name" value="HYDROPEROXIDE REDUCTASE"/>
    <property type="match status" value="1"/>
</dbReference>
<proteinExistence type="predicted"/>
<feature type="transmembrane region" description="Helical" evidence="1">
    <location>
        <begin position="45"/>
        <end position="63"/>
    </location>
</feature>
<dbReference type="Gene3D" id="3.30.300.20">
    <property type="match status" value="1"/>
</dbReference>
<protein>
    <recommendedName>
        <fullName evidence="3">OsmC family peroxiredoxin</fullName>
    </recommendedName>
</protein>
<dbReference type="InterPro" id="IPR003718">
    <property type="entry name" value="OsmC/Ohr_fam"/>
</dbReference>
<dbReference type="SUPFAM" id="SSF82784">
    <property type="entry name" value="OsmC-like"/>
    <property type="match status" value="1"/>
</dbReference>
<keyword evidence="1" id="KW-0812">Transmembrane</keyword>
<dbReference type="EMBL" id="BARV01020069">
    <property type="protein sequence ID" value="GAI23207.1"/>
    <property type="molecule type" value="Genomic_DNA"/>
</dbReference>
<evidence type="ECO:0000313" key="2">
    <source>
        <dbReference type="EMBL" id="GAI23207.1"/>
    </source>
</evidence>
<sequence length="108" mass="12333">MKIRTYKAQTKWVEGTKVETKIREFKVGIDEPLELRGTNTAPNPVELLLAALGGCVVLIYLGYAKRFGVYIEDLVVSLEGDMIPGGWLDEEGRERRSFKQIRYEVQKN</sequence>